<protein>
    <submittedName>
        <fullName evidence="1">Uncharacterized protein</fullName>
    </submittedName>
</protein>
<comment type="caution">
    <text evidence="1">The sequence shown here is derived from an EMBL/GenBank/DDBJ whole genome shotgun (WGS) entry which is preliminary data.</text>
</comment>
<feature type="non-terminal residue" evidence="1">
    <location>
        <position position="1"/>
    </location>
</feature>
<sequence length="70" mass="7863">LERGHSILVSPKILHISLCVPNSNNWLTFLTAVKHDVKSEADISSRFDEHEDQEVANMKVSARLILGHKS</sequence>
<name>A0ABD0LQQ4_9CAEN</name>
<evidence type="ECO:0000313" key="2">
    <source>
        <dbReference type="Proteomes" id="UP001519460"/>
    </source>
</evidence>
<dbReference type="Proteomes" id="UP001519460">
    <property type="component" value="Unassembled WGS sequence"/>
</dbReference>
<organism evidence="1 2">
    <name type="scientific">Batillaria attramentaria</name>
    <dbReference type="NCBI Taxonomy" id="370345"/>
    <lineage>
        <taxon>Eukaryota</taxon>
        <taxon>Metazoa</taxon>
        <taxon>Spiralia</taxon>
        <taxon>Lophotrochozoa</taxon>
        <taxon>Mollusca</taxon>
        <taxon>Gastropoda</taxon>
        <taxon>Caenogastropoda</taxon>
        <taxon>Sorbeoconcha</taxon>
        <taxon>Cerithioidea</taxon>
        <taxon>Batillariidae</taxon>
        <taxon>Batillaria</taxon>
    </lineage>
</organism>
<accession>A0ABD0LQQ4</accession>
<keyword evidence="2" id="KW-1185">Reference proteome</keyword>
<reference evidence="1 2" key="1">
    <citation type="journal article" date="2023" name="Sci. Data">
        <title>Genome assembly of the Korean intertidal mud-creeper Batillaria attramentaria.</title>
        <authorList>
            <person name="Patra A.K."/>
            <person name="Ho P.T."/>
            <person name="Jun S."/>
            <person name="Lee S.J."/>
            <person name="Kim Y."/>
            <person name="Won Y.J."/>
        </authorList>
    </citation>
    <scope>NUCLEOTIDE SEQUENCE [LARGE SCALE GENOMIC DNA]</scope>
    <source>
        <strain evidence="1">Wonlab-2016</strain>
    </source>
</reference>
<proteinExistence type="predicted"/>
<dbReference type="AlphaFoldDB" id="A0ABD0LQQ4"/>
<evidence type="ECO:0000313" key="1">
    <source>
        <dbReference type="EMBL" id="KAK7501496.1"/>
    </source>
</evidence>
<dbReference type="EMBL" id="JACVVK020000031">
    <property type="protein sequence ID" value="KAK7501496.1"/>
    <property type="molecule type" value="Genomic_DNA"/>
</dbReference>
<gene>
    <name evidence="1" type="ORF">BaRGS_00007300</name>
</gene>